<comment type="caution">
    <text evidence="1">The sequence shown here is derived from an EMBL/GenBank/DDBJ whole genome shotgun (WGS) entry which is preliminary data.</text>
</comment>
<evidence type="ECO:0000313" key="1">
    <source>
        <dbReference type="EMBL" id="MED6126739.1"/>
    </source>
</evidence>
<accession>A0ABU6RS86</accession>
<gene>
    <name evidence="1" type="ORF">PIB30_081302</name>
</gene>
<keyword evidence="2" id="KW-1185">Reference proteome</keyword>
<name>A0ABU6RS86_9FABA</name>
<sequence length="85" mass="9882">MYPKPITRSKTRVNAPNQERLFCQDRNHCRCAPVHDAEVPVTVDHRRRQARTVRQARKLNGLVLEENQFALHQLPSGRIQNLDVS</sequence>
<organism evidence="1 2">
    <name type="scientific">Stylosanthes scabra</name>
    <dbReference type="NCBI Taxonomy" id="79078"/>
    <lineage>
        <taxon>Eukaryota</taxon>
        <taxon>Viridiplantae</taxon>
        <taxon>Streptophyta</taxon>
        <taxon>Embryophyta</taxon>
        <taxon>Tracheophyta</taxon>
        <taxon>Spermatophyta</taxon>
        <taxon>Magnoliopsida</taxon>
        <taxon>eudicotyledons</taxon>
        <taxon>Gunneridae</taxon>
        <taxon>Pentapetalae</taxon>
        <taxon>rosids</taxon>
        <taxon>fabids</taxon>
        <taxon>Fabales</taxon>
        <taxon>Fabaceae</taxon>
        <taxon>Papilionoideae</taxon>
        <taxon>50 kb inversion clade</taxon>
        <taxon>dalbergioids sensu lato</taxon>
        <taxon>Dalbergieae</taxon>
        <taxon>Pterocarpus clade</taxon>
        <taxon>Stylosanthes</taxon>
    </lineage>
</organism>
<proteinExistence type="predicted"/>
<reference evidence="1 2" key="1">
    <citation type="journal article" date="2023" name="Plants (Basel)">
        <title>Bridging the Gap: Combining Genomics and Transcriptomics Approaches to Understand Stylosanthes scabra, an Orphan Legume from the Brazilian Caatinga.</title>
        <authorList>
            <person name="Ferreira-Neto J.R.C."/>
            <person name="da Silva M.D."/>
            <person name="Binneck E."/>
            <person name="de Melo N.F."/>
            <person name="da Silva R.H."/>
            <person name="de Melo A.L.T.M."/>
            <person name="Pandolfi V."/>
            <person name="Bustamante F.O."/>
            <person name="Brasileiro-Vidal A.C."/>
            <person name="Benko-Iseppon A.M."/>
        </authorList>
    </citation>
    <scope>NUCLEOTIDE SEQUENCE [LARGE SCALE GENOMIC DNA]</scope>
    <source>
        <tissue evidence="1">Leaves</tissue>
    </source>
</reference>
<protein>
    <submittedName>
        <fullName evidence="1">Uncharacterized protein</fullName>
    </submittedName>
</protein>
<dbReference type="Proteomes" id="UP001341840">
    <property type="component" value="Unassembled WGS sequence"/>
</dbReference>
<dbReference type="EMBL" id="JASCZI010031419">
    <property type="protein sequence ID" value="MED6126739.1"/>
    <property type="molecule type" value="Genomic_DNA"/>
</dbReference>
<evidence type="ECO:0000313" key="2">
    <source>
        <dbReference type="Proteomes" id="UP001341840"/>
    </source>
</evidence>